<dbReference type="InterPro" id="IPR023457">
    <property type="entry name" value="Met-tRNA_synth_2"/>
</dbReference>
<comment type="caution">
    <text evidence="12">The sequence shown here is derived from an EMBL/GenBank/DDBJ whole genome shotgun (WGS) entry which is preliminary data.</text>
</comment>
<dbReference type="AlphaFoldDB" id="A0A2K1QRQ3"/>
<dbReference type="Gene3D" id="3.40.50.620">
    <property type="entry name" value="HUPs"/>
    <property type="match status" value="1"/>
</dbReference>
<dbReference type="InterPro" id="IPR014758">
    <property type="entry name" value="Met-tRNA_synth"/>
</dbReference>
<dbReference type="SUPFAM" id="SSF47323">
    <property type="entry name" value="Anticodon-binding domain of a subclass of class I aminoacyl-tRNA synthetases"/>
    <property type="match status" value="1"/>
</dbReference>
<dbReference type="InterPro" id="IPR009080">
    <property type="entry name" value="tRNAsynth_Ia_anticodon-bd"/>
</dbReference>
<evidence type="ECO:0000256" key="3">
    <source>
        <dbReference type="ARBA" id="ARBA00022598"/>
    </source>
</evidence>
<dbReference type="PRINTS" id="PR01041">
    <property type="entry name" value="TRNASYNTHMET"/>
</dbReference>
<evidence type="ECO:0000256" key="8">
    <source>
        <dbReference type="ARBA" id="ARBA00047364"/>
    </source>
</evidence>
<evidence type="ECO:0000256" key="4">
    <source>
        <dbReference type="ARBA" id="ARBA00022741"/>
    </source>
</evidence>
<keyword evidence="5 10" id="KW-0067">ATP-binding</keyword>
<keyword evidence="6 10" id="KW-0648">Protein biosynthesis</keyword>
<evidence type="ECO:0000313" key="12">
    <source>
        <dbReference type="EMBL" id="PNS17767.1"/>
    </source>
</evidence>
<gene>
    <name evidence="12" type="ORF">CAC42_3162</name>
</gene>
<dbReference type="STRING" id="2082308.A0A2K1QRQ3"/>
<protein>
    <recommendedName>
        <fullName evidence="9">Probable methionine--tRNA ligase, mitochondrial</fullName>
        <ecNumber evidence="2">6.1.1.10</ecNumber>
    </recommendedName>
</protein>
<dbReference type="EC" id="6.1.1.10" evidence="2"/>
<dbReference type="OrthoDB" id="24670at2759"/>
<dbReference type="GO" id="GO:0006431">
    <property type="term" value="P:methionyl-tRNA aminoacylation"/>
    <property type="evidence" value="ECO:0007669"/>
    <property type="project" value="InterPro"/>
</dbReference>
<evidence type="ECO:0000313" key="13">
    <source>
        <dbReference type="Proteomes" id="UP000243797"/>
    </source>
</evidence>
<dbReference type="Gene3D" id="1.10.730.10">
    <property type="entry name" value="Isoleucyl-tRNA Synthetase, Domain 1"/>
    <property type="match status" value="1"/>
</dbReference>
<dbReference type="PANTHER" id="PTHR43326:SF1">
    <property type="entry name" value="METHIONINE--TRNA LIGASE, MITOCHONDRIAL"/>
    <property type="match status" value="1"/>
</dbReference>
<sequence>MVLADVMKRFEILRGRKAILCTGVDEHGLKIQQAAQKAGVDPQAFCDRGANMFKDLAARANISYEHFVRTTDRPHKEAVEYAWTVLEERGHIYRSKHEGWYAVSDEAFYPESAVHLILEPSTGKKLMVSKETNSEVQWSSEENYHFKLSSFRDKLLEFYAENPTWITPSHRMKSVIAAVEEGLEDLSVSRPYDRLKWAIRVPTDSSQSMYVWLDALLNYATKAGYPWPPGSGDTGIWPADIHVIGKDIVRFHCIYWPAFLMALDLPLPKKIMTHAHWTMGDRKMSKSVGNVVNPFWAMDRFSEEIMRYFLVYHGGIEDDSNYDNSFIVGRYKTDLQDRLGNLASRVLQSRMYNPKHFNDRYADNMATLQKDCIECQPDIPEKFKTSKAYRVNWDMDGYRDMLQQLPGQVSVQFEQMAPHKALQMIMTSVFAANAFLQNHEPWKLHKRLAKDTTLDQTEREMLKRQVACILFLMTETLRIVGILLQPFMPNKAKELLDMLQVEEGKRTYNDTRVCSDSTYGRKGGNNAHVLFPPLVNVD</sequence>
<evidence type="ECO:0000259" key="11">
    <source>
        <dbReference type="Pfam" id="PF09334"/>
    </source>
</evidence>
<evidence type="ECO:0000256" key="10">
    <source>
        <dbReference type="RuleBase" id="RU363039"/>
    </source>
</evidence>
<dbReference type="GO" id="GO:0005739">
    <property type="term" value="C:mitochondrion"/>
    <property type="evidence" value="ECO:0007669"/>
    <property type="project" value="UniProtKB-ARBA"/>
</dbReference>
<reference evidence="12 13" key="1">
    <citation type="submission" date="2017-06" db="EMBL/GenBank/DDBJ databases">
        <title>Draft genome sequence of a variant of Elsinoe murrayae.</title>
        <authorList>
            <person name="Cheng Q."/>
        </authorList>
    </citation>
    <scope>NUCLEOTIDE SEQUENCE [LARGE SCALE GENOMIC DNA]</scope>
    <source>
        <strain evidence="12 13">CQ-2017a</strain>
    </source>
</reference>
<evidence type="ECO:0000256" key="5">
    <source>
        <dbReference type="ARBA" id="ARBA00022840"/>
    </source>
</evidence>
<dbReference type="Gene3D" id="2.170.220.10">
    <property type="match status" value="1"/>
</dbReference>
<keyword evidence="13" id="KW-1185">Reference proteome</keyword>
<evidence type="ECO:0000256" key="2">
    <source>
        <dbReference type="ARBA" id="ARBA00012838"/>
    </source>
</evidence>
<keyword evidence="7 10" id="KW-0030">Aminoacyl-tRNA synthetase</keyword>
<dbReference type="SUPFAM" id="SSF52374">
    <property type="entry name" value="Nucleotidylyl transferase"/>
    <property type="match status" value="1"/>
</dbReference>
<dbReference type="GO" id="GO:0005524">
    <property type="term" value="F:ATP binding"/>
    <property type="evidence" value="ECO:0007669"/>
    <property type="project" value="UniProtKB-KW"/>
</dbReference>
<organism evidence="12 13">
    <name type="scientific">Sphaceloma murrayae</name>
    <dbReference type="NCBI Taxonomy" id="2082308"/>
    <lineage>
        <taxon>Eukaryota</taxon>
        <taxon>Fungi</taxon>
        <taxon>Dikarya</taxon>
        <taxon>Ascomycota</taxon>
        <taxon>Pezizomycotina</taxon>
        <taxon>Dothideomycetes</taxon>
        <taxon>Dothideomycetidae</taxon>
        <taxon>Myriangiales</taxon>
        <taxon>Elsinoaceae</taxon>
        <taxon>Sphaceloma</taxon>
    </lineage>
</organism>
<dbReference type="PANTHER" id="PTHR43326">
    <property type="entry name" value="METHIONYL-TRNA SYNTHETASE"/>
    <property type="match status" value="1"/>
</dbReference>
<evidence type="ECO:0000256" key="9">
    <source>
        <dbReference type="ARBA" id="ARBA00068817"/>
    </source>
</evidence>
<keyword evidence="3 10" id="KW-0436">Ligase</keyword>
<evidence type="ECO:0000256" key="1">
    <source>
        <dbReference type="ARBA" id="ARBA00005594"/>
    </source>
</evidence>
<dbReference type="EMBL" id="NKHZ01000049">
    <property type="protein sequence ID" value="PNS17767.1"/>
    <property type="molecule type" value="Genomic_DNA"/>
</dbReference>
<dbReference type="InterPro" id="IPR033911">
    <property type="entry name" value="MetRS_core"/>
</dbReference>
<keyword evidence="4 10" id="KW-0547">Nucleotide-binding</keyword>
<dbReference type="InterPro" id="IPR015413">
    <property type="entry name" value="Methionyl/Leucyl_tRNA_Synth"/>
</dbReference>
<accession>A0A2K1QRQ3</accession>
<comment type="catalytic activity">
    <reaction evidence="8">
        <text>tRNA(Met) + L-methionine + ATP = L-methionyl-tRNA(Met) + AMP + diphosphate</text>
        <dbReference type="Rhea" id="RHEA:13481"/>
        <dbReference type="Rhea" id="RHEA-COMP:9667"/>
        <dbReference type="Rhea" id="RHEA-COMP:9698"/>
        <dbReference type="ChEBI" id="CHEBI:30616"/>
        <dbReference type="ChEBI" id="CHEBI:33019"/>
        <dbReference type="ChEBI" id="CHEBI:57844"/>
        <dbReference type="ChEBI" id="CHEBI:78442"/>
        <dbReference type="ChEBI" id="CHEBI:78530"/>
        <dbReference type="ChEBI" id="CHEBI:456215"/>
        <dbReference type="EC" id="6.1.1.10"/>
    </reaction>
</comment>
<dbReference type="FunFam" id="2.170.220.10:FF:000001">
    <property type="entry name" value="methionine--tRNA ligase, mitochondrial"/>
    <property type="match status" value="1"/>
</dbReference>
<dbReference type="NCBIfam" id="TIGR00398">
    <property type="entry name" value="metG"/>
    <property type="match status" value="1"/>
</dbReference>
<dbReference type="FunCoup" id="A0A2K1QRQ3">
    <property type="interactions" value="515"/>
</dbReference>
<dbReference type="GO" id="GO:0004825">
    <property type="term" value="F:methionine-tRNA ligase activity"/>
    <property type="evidence" value="ECO:0007669"/>
    <property type="project" value="UniProtKB-EC"/>
</dbReference>
<name>A0A2K1QRQ3_9PEZI</name>
<dbReference type="Pfam" id="PF09334">
    <property type="entry name" value="tRNA-synt_1g"/>
    <property type="match status" value="1"/>
</dbReference>
<dbReference type="InterPro" id="IPR014729">
    <property type="entry name" value="Rossmann-like_a/b/a_fold"/>
</dbReference>
<dbReference type="Proteomes" id="UP000243797">
    <property type="component" value="Unassembled WGS sequence"/>
</dbReference>
<dbReference type="InParanoid" id="A0A2K1QRQ3"/>
<proteinExistence type="inferred from homology"/>
<comment type="similarity">
    <text evidence="1 10">Belongs to the class-I aminoacyl-tRNA synthetase family.</text>
</comment>
<feature type="domain" description="Methionyl/Leucyl tRNA synthetase" evidence="11">
    <location>
        <begin position="2"/>
        <end position="347"/>
    </location>
</feature>
<evidence type="ECO:0000256" key="7">
    <source>
        <dbReference type="ARBA" id="ARBA00023146"/>
    </source>
</evidence>
<dbReference type="CDD" id="cd00814">
    <property type="entry name" value="MetRS_core"/>
    <property type="match status" value="1"/>
</dbReference>
<evidence type="ECO:0000256" key="6">
    <source>
        <dbReference type="ARBA" id="ARBA00022917"/>
    </source>
</evidence>